<dbReference type="Proteomes" id="UP000248795">
    <property type="component" value="Unassembled WGS sequence"/>
</dbReference>
<evidence type="ECO:0000313" key="3">
    <source>
        <dbReference type="EMBL" id="PZF78782.1"/>
    </source>
</evidence>
<comment type="caution">
    <text evidence="3">The sequence shown here is derived from an EMBL/GenBank/DDBJ whole genome shotgun (WGS) entry which is preliminary data.</text>
</comment>
<reference evidence="4" key="1">
    <citation type="submission" date="2018-06" db="EMBL/GenBank/DDBJ databases">
        <title>Aestuariibacter litoralis strain KCTC 52945T.</title>
        <authorList>
            <person name="Li X."/>
            <person name="Salam N."/>
            <person name="Li J.-L."/>
            <person name="Chen Y.-M."/>
            <person name="Yang Z.-W."/>
            <person name="Zhang L.-Y."/>
            <person name="Han M.-X."/>
            <person name="Xiao M."/>
            <person name="Li W.-J."/>
        </authorList>
    </citation>
    <scope>NUCLEOTIDE SEQUENCE [LARGE SCALE GENOMIC DNA]</scope>
    <source>
        <strain evidence="4">KCTC 52945</strain>
    </source>
</reference>
<keyword evidence="2" id="KW-0732">Signal</keyword>
<keyword evidence="4" id="KW-1185">Reference proteome</keyword>
<dbReference type="EMBL" id="QKVK01000001">
    <property type="protein sequence ID" value="PZF78782.1"/>
    <property type="molecule type" value="Genomic_DNA"/>
</dbReference>
<gene>
    <name evidence="3" type="ORF">DK847_03010</name>
</gene>
<accession>A0A2W2AYF3</accession>
<dbReference type="AlphaFoldDB" id="A0A2W2AYF3"/>
<feature type="signal peptide" evidence="2">
    <location>
        <begin position="1"/>
        <end position="24"/>
    </location>
</feature>
<dbReference type="RefSeq" id="WP_111196110.1">
    <property type="nucleotide sequence ID" value="NZ_QKVK01000001.1"/>
</dbReference>
<evidence type="ECO:0000313" key="4">
    <source>
        <dbReference type="Proteomes" id="UP000248795"/>
    </source>
</evidence>
<keyword evidence="1" id="KW-1133">Transmembrane helix</keyword>
<name>A0A2W2AYF3_9HYPH</name>
<proteinExistence type="predicted"/>
<organism evidence="3 4">
    <name type="scientific">Aestuariivirga litoralis</name>
    <dbReference type="NCBI Taxonomy" id="2650924"/>
    <lineage>
        <taxon>Bacteria</taxon>
        <taxon>Pseudomonadati</taxon>
        <taxon>Pseudomonadota</taxon>
        <taxon>Alphaproteobacteria</taxon>
        <taxon>Hyphomicrobiales</taxon>
        <taxon>Aestuariivirgaceae</taxon>
        <taxon>Aestuariivirga</taxon>
    </lineage>
</organism>
<keyword evidence="1" id="KW-0472">Membrane</keyword>
<evidence type="ECO:0000256" key="1">
    <source>
        <dbReference type="SAM" id="Phobius"/>
    </source>
</evidence>
<evidence type="ECO:0000256" key="2">
    <source>
        <dbReference type="SAM" id="SignalP"/>
    </source>
</evidence>
<sequence>MMHVKTFSGCLLAALLASTSVALANDIAIVSKVGGKNVTWQHGDASAAPRVQTLLGAGDSITAGKGSFVEINYLADNCTIRVNAGGNMVIGDASPCSAAAQQKADAAKAGDAKLIPAAVAPAEVMDAKGPVTRVNKGDGMVAASVGDSLKAGDEVFAGKNSSVSLYFASAQCSYTVAASSVYKVTDKAPCKASTANVVPTADVPSEIDPVPLVPPLAILGLGAVVVGGAAAVIIVNENDPSNDNSPATLD</sequence>
<feature type="transmembrane region" description="Helical" evidence="1">
    <location>
        <begin position="212"/>
        <end position="235"/>
    </location>
</feature>
<feature type="chain" id="PRO_5015860580" evidence="2">
    <location>
        <begin position="25"/>
        <end position="250"/>
    </location>
</feature>
<keyword evidence="1" id="KW-0812">Transmembrane</keyword>
<protein>
    <submittedName>
        <fullName evidence="3">Uncharacterized protein</fullName>
    </submittedName>
</protein>